<feature type="transmembrane region" description="Helical" evidence="8">
    <location>
        <begin position="12"/>
        <end position="32"/>
    </location>
</feature>
<dbReference type="OMA" id="QFMRELT"/>
<dbReference type="GO" id="GO:0016712">
    <property type="term" value="F:oxidoreductase activity, acting on paired donors, with incorporation or reduction of molecular oxygen, reduced flavin or flavoprotein as one donor, and incorporation of one atom of oxygen"/>
    <property type="evidence" value="ECO:0000318"/>
    <property type="project" value="GO_Central"/>
</dbReference>
<comment type="cofactor">
    <cofactor evidence="7">
        <name>heme</name>
        <dbReference type="ChEBI" id="CHEBI:30413"/>
    </cofactor>
</comment>
<dbReference type="GO" id="GO:0006082">
    <property type="term" value="P:organic acid metabolic process"/>
    <property type="evidence" value="ECO:0000318"/>
    <property type="project" value="GO_Central"/>
</dbReference>
<dbReference type="InterPro" id="IPR036396">
    <property type="entry name" value="Cyt_P450_sf"/>
</dbReference>
<evidence type="ECO:0000256" key="2">
    <source>
        <dbReference type="ARBA" id="ARBA00022617"/>
    </source>
</evidence>
<dbReference type="RefSeq" id="XP_035695358.1">
    <property type="nucleotide sequence ID" value="XM_035839465.1"/>
</dbReference>
<keyword evidence="4" id="KW-0560">Oxidoreductase</keyword>
<dbReference type="GeneID" id="118429090"/>
<gene>
    <name evidence="10" type="primary">LOC118429090</name>
</gene>
<dbReference type="PANTHER" id="PTHR24289:SF1">
    <property type="entry name" value="STEROID 17-ALPHA-HYDROXYLASE_17,20 LYASE"/>
    <property type="match status" value="1"/>
</dbReference>
<dbReference type="PRINTS" id="PR00385">
    <property type="entry name" value="P450"/>
</dbReference>
<dbReference type="PANTHER" id="PTHR24289">
    <property type="entry name" value="STEROID 17-ALPHA-HYDROXYLASE/17,20 LYASE"/>
    <property type="match status" value="1"/>
</dbReference>
<dbReference type="GO" id="GO:0005737">
    <property type="term" value="C:cytoplasm"/>
    <property type="evidence" value="ECO:0000318"/>
    <property type="project" value="GO_Central"/>
</dbReference>
<dbReference type="KEGG" id="bfo:118429090"/>
<comment type="similarity">
    <text evidence="1">Belongs to the cytochrome P450 family.</text>
</comment>
<dbReference type="OrthoDB" id="2789670at2759"/>
<accession>A0A9J7M6J9</accession>
<keyword evidence="3 7" id="KW-0479">Metal-binding</keyword>
<proteinExistence type="inferred from homology"/>
<keyword evidence="6" id="KW-0503">Monooxygenase</keyword>
<evidence type="ECO:0000256" key="6">
    <source>
        <dbReference type="ARBA" id="ARBA00023033"/>
    </source>
</evidence>
<evidence type="ECO:0000256" key="8">
    <source>
        <dbReference type="SAM" id="Phobius"/>
    </source>
</evidence>
<dbReference type="Proteomes" id="UP000001554">
    <property type="component" value="Chromosome 13"/>
</dbReference>
<dbReference type="GO" id="GO:0008202">
    <property type="term" value="P:steroid metabolic process"/>
    <property type="evidence" value="ECO:0000318"/>
    <property type="project" value="GO_Central"/>
</dbReference>
<keyword evidence="8" id="KW-1133">Transmembrane helix</keyword>
<dbReference type="GO" id="GO:0005506">
    <property type="term" value="F:iron ion binding"/>
    <property type="evidence" value="ECO:0007669"/>
    <property type="project" value="InterPro"/>
</dbReference>
<evidence type="ECO:0000256" key="1">
    <source>
        <dbReference type="ARBA" id="ARBA00010617"/>
    </source>
</evidence>
<evidence type="ECO:0000313" key="9">
    <source>
        <dbReference type="Proteomes" id="UP000001554"/>
    </source>
</evidence>
<evidence type="ECO:0000256" key="3">
    <source>
        <dbReference type="ARBA" id="ARBA00022723"/>
    </source>
</evidence>
<reference evidence="9" key="1">
    <citation type="journal article" date="2020" name="Nat. Ecol. Evol.">
        <title>Deeply conserved synteny resolves early events in vertebrate evolution.</title>
        <authorList>
            <person name="Simakov O."/>
            <person name="Marletaz F."/>
            <person name="Yue J.X."/>
            <person name="O'Connell B."/>
            <person name="Jenkins J."/>
            <person name="Brandt A."/>
            <person name="Calef R."/>
            <person name="Tung C.H."/>
            <person name="Huang T.K."/>
            <person name="Schmutz J."/>
            <person name="Satoh N."/>
            <person name="Yu J.K."/>
            <person name="Putnam N.H."/>
            <person name="Green R.E."/>
            <person name="Rokhsar D.S."/>
        </authorList>
    </citation>
    <scope>NUCLEOTIDE SEQUENCE [LARGE SCALE GENOMIC DNA]</scope>
    <source>
        <strain evidence="9">S238N-H82</strain>
    </source>
</reference>
<evidence type="ECO:0000256" key="7">
    <source>
        <dbReference type="PIRSR" id="PIRSR602401-1"/>
    </source>
</evidence>
<dbReference type="AlphaFoldDB" id="A0A9J7M6J9"/>
<dbReference type="InterPro" id="IPR001128">
    <property type="entry name" value="Cyt_P450"/>
</dbReference>
<keyword evidence="5 7" id="KW-0408">Iron</keyword>
<dbReference type="PRINTS" id="PR00463">
    <property type="entry name" value="EP450I"/>
</dbReference>
<dbReference type="InterPro" id="IPR002401">
    <property type="entry name" value="Cyt_P450_E_grp-I"/>
</dbReference>
<reference evidence="10" key="2">
    <citation type="submission" date="2025-08" db="UniProtKB">
        <authorList>
            <consortium name="RefSeq"/>
        </authorList>
    </citation>
    <scope>IDENTIFICATION</scope>
    <source>
        <strain evidence="10">S238N-H82</strain>
        <tissue evidence="10">Testes</tissue>
    </source>
</reference>
<dbReference type="FunFam" id="1.10.630.10:FF:000070">
    <property type="entry name" value="cytochrome P450 18a1"/>
    <property type="match status" value="1"/>
</dbReference>
<sequence>MAVFKEQSPFKTYTGDFTGFLVVVLAVLVVCVSRGKRRRTGTFPPGPPGWPLLGHLPLLGRRPHVKFSEWSREYGPVLGVRLGPRRVVVLNDYESAREALVVRADVFSSRPDLYLMRLFSNGGKGIGLAPYTAKWKAQRRFTDRTLRRLGIGKVTFEGKVMREVDDLVSKISDCHGAAFDPKYHVGVGVVNIVCSLVFGEHFKHDDPLFLKLFNALEDISRYGGSTKHLNIFPALRHVPVLNRGAVRTMAAVSNGRDFISAMIGQHKATFDPSNIRDFIDAYLLAISSEEIEEKRDRFLNEEELRQDIFDLFIAGTESTTATILWSLLLLSVHPEIQRKLQDELDSALGPHQDVSVLDRPYLPYTEATILEVLRFRPTPFGLPHATTADVTLGGFEIPAKTQVLINRWALNMDDRKWSHPDKFDPGRFVDPEGHLDVPVYFRPFLMGRRACIGSHLAKMELLLFLSTILRRFTIKPPEGTPAQSLEGHLGVILQPPSFRICAVPRSTTEN</sequence>
<dbReference type="GO" id="GO:0008395">
    <property type="term" value="F:steroid hydroxylase activity"/>
    <property type="evidence" value="ECO:0000318"/>
    <property type="project" value="GO_Central"/>
</dbReference>
<evidence type="ECO:0000313" key="10">
    <source>
        <dbReference type="RefSeq" id="XP_035695358.1"/>
    </source>
</evidence>
<evidence type="ECO:0000256" key="5">
    <source>
        <dbReference type="ARBA" id="ARBA00023004"/>
    </source>
</evidence>
<evidence type="ECO:0000256" key="4">
    <source>
        <dbReference type="ARBA" id="ARBA00023002"/>
    </source>
</evidence>
<dbReference type="Pfam" id="PF00067">
    <property type="entry name" value="p450"/>
    <property type="match status" value="1"/>
</dbReference>
<protein>
    <submittedName>
        <fullName evidence="10">Cytochrome P450 18a1-like</fullName>
    </submittedName>
</protein>
<dbReference type="Gene3D" id="1.10.630.10">
    <property type="entry name" value="Cytochrome P450"/>
    <property type="match status" value="1"/>
</dbReference>
<keyword evidence="8" id="KW-0472">Membrane</keyword>
<keyword evidence="2 7" id="KW-0349">Heme</keyword>
<keyword evidence="9" id="KW-1185">Reference proteome</keyword>
<dbReference type="GO" id="GO:0020037">
    <property type="term" value="F:heme binding"/>
    <property type="evidence" value="ECO:0000318"/>
    <property type="project" value="GO_Central"/>
</dbReference>
<dbReference type="SUPFAM" id="SSF48264">
    <property type="entry name" value="Cytochrome P450"/>
    <property type="match status" value="1"/>
</dbReference>
<name>A0A9J7M6J9_BRAFL</name>
<dbReference type="GO" id="GO:0006805">
    <property type="term" value="P:xenobiotic metabolic process"/>
    <property type="evidence" value="ECO:0000318"/>
    <property type="project" value="GO_Central"/>
</dbReference>
<keyword evidence="8" id="KW-0812">Transmembrane</keyword>
<organism evidence="9 10">
    <name type="scientific">Branchiostoma floridae</name>
    <name type="common">Florida lancelet</name>
    <name type="synonym">Amphioxus</name>
    <dbReference type="NCBI Taxonomy" id="7739"/>
    <lineage>
        <taxon>Eukaryota</taxon>
        <taxon>Metazoa</taxon>
        <taxon>Chordata</taxon>
        <taxon>Cephalochordata</taxon>
        <taxon>Leptocardii</taxon>
        <taxon>Amphioxiformes</taxon>
        <taxon>Branchiostomatidae</taxon>
        <taxon>Branchiostoma</taxon>
    </lineage>
</organism>
<feature type="binding site" description="axial binding residue" evidence="7">
    <location>
        <position position="451"/>
    </location>
    <ligand>
        <name>heme</name>
        <dbReference type="ChEBI" id="CHEBI:30413"/>
    </ligand>
    <ligandPart>
        <name>Fe</name>
        <dbReference type="ChEBI" id="CHEBI:18248"/>
    </ligandPart>
</feature>